<dbReference type="OMA" id="RETSICK"/>
<protein>
    <recommendedName>
        <fullName evidence="4">Kinesin-like protein</fullName>
    </recommendedName>
</protein>
<sequence length="516" mass="57580">MQRQAREREETWNSLTELRAQHTKLREECNKLAQERQRAEAAVREREVAWEGATKEQELTAEKLELDIVDLTTKVSDLNGVKERAEVAERLLEPYKKKTDEFAEAFAKEQVLRKRYHNQMQDMKGAIRVFARIRPQVAREAGDKVGVRKLDAFSMEVDDKRDVKQPAKNFNFDAIFDEHSTQEDVFADCRALVGSCVDGFNVTVFAYGQTGAGKTHTMYGSKDSPGLVPRAADELFEVVGRYSIDCQCRVICAMFELYRDELVDLLVTKTKGKPPPVLEVKKDSRGTVKVEGACEIEVHSPEELLKAIAVGQDRRHVASTKMNADSSRSHLIFIVTVEVTNNKTKQVSTGKLTLCDLAGSERLKKSEVTGEQLKEATSINKSLTALGDVIEALTKQAKHIPYRNHRLTQLLSDSLGGNAKTLMFVNCSPAFGNLEETGSALSYAARAKLIMNKVEKNSDSQEVARLKKVIQVMSNELEQARANSGSALPQLGDPEGNEEPDEPEEGGDEEEEEEDS</sequence>
<keyword evidence="3 4" id="KW-0505">Motor protein</keyword>
<keyword evidence="5" id="KW-0175">Coiled coil</keyword>
<evidence type="ECO:0000256" key="3">
    <source>
        <dbReference type="PROSITE-ProRule" id="PRU00283"/>
    </source>
</evidence>
<dbReference type="InterPro" id="IPR027640">
    <property type="entry name" value="Kinesin-like_fam"/>
</dbReference>
<evidence type="ECO:0000256" key="5">
    <source>
        <dbReference type="SAM" id="Coils"/>
    </source>
</evidence>
<evidence type="ECO:0000313" key="9">
    <source>
        <dbReference type="Proteomes" id="UP000654075"/>
    </source>
</evidence>
<dbReference type="InterPro" id="IPR027417">
    <property type="entry name" value="P-loop_NTPase"/>
</dbReference>
<comment type="caution">
    <text evidence="8">The sequence shown here is derived from an EMBL/GenBank/DDBJ whole genome shotgun (WGS) entry which is preliminary data.</text>
</comment>
<proteinExistence type="inferred from homology"/>
<comment type="similarity">
    <text evidence="3 4">Belongs to the TRAFAC class myosin-kinesin ATPase superfamily. Kinesin family.</text>
</comment>
<dbReference type="PROSITE" id="PS00411">
    <property type="entry name" value="KINESIN_MOTOR_1"/>
    <property type="match status" value="1"/>
</dbReference>
<dbReference type="PANTHER" id="PTHR47972">
    <property type="entry name" value="KINESIN-LIKE PROTEIN KLP-3"/>
    <property type="match status" value="1"/>
</dbReference>
<dbReference type="InterPro" id="IPR001752">
    <property type="entry name" value="Kinesin_motor_dom"/>
</dbReference>
<dbReference type="PRINTS" id="PR00380">
    <property type="entry name" value="KINESINHEAVY"/>
</dbReference>
<dbReference type="GO" id="GO:0003777">
    <property type="term" value="F:microtubule motor activity"/>
    <property type="evidence" value="ECO:0007669"/>
    <property type="project" value="InterPro"/>
</dbReference>
<dbReference type="SUPFAM" id="SSF52540">
    <property type="entry name" value="P-loop containing nucleoside triphosphate hydrolases"/>
    <property type="match status" value="1"/>
</dbReference>
<feature type="compositionally biased region" description="Polar residues" evidence="6">
    <location>
        <begin position="477"/>
        <end position="487"/>
    </location>
</feature>
<feature type="binding site" evidence="3">
    <location>
        <begin position="208"/>
        <end position="215"/>
    </location>
    <ligand>
        <name>ATP</name>
        <dbReference type="ChEBI" id="CHEBI:30616"/>
    </ligand>
</feature>
<evidence type="ECO:0000256" key="1">
    <source>
        <dbReference type="ARBA" id="ARBA00022741"/>
    </source>
</evidence>
<evidence type="ECO:0000256" key="2">
    <source>
        <dbReference type="ARBA" id="ARBA00022840"/>
    </source>
</evidence>
<dbReference type="AlphaFoldDB" id="A0A813E141"/>
<evidence type="ECO:0000256" key="6">
    <source>
        <dbReference type="SAM" id="MobiDB-lite"/>
    </source>
</evidence>
<dbReference type="Gene3D" id="3.40.850.10">
    <property type="entry name" value="Kinesin motor domain"/>
    <property type="match status" value="1"/>
</dbReference>
<dbReference type="GO" id="GO:0005874">
    <property type="term" value="C:microtubule"/>
    <property type="evidence" value="ECO:0007669"/>
    <property type="project" value="UniProtKB-KW"/>
</dbReference>
<reference evidence="8" key="1">
    <citation type="submission" date="2021-02" db="EMBL/GenBank/DDBJ databases">
        <authorList>
            <person name="Dougan E. K."/>
            <person name="Rhodes N."/>
            <person name="Thang M."/>
            <person name="Chan C."/>
        </authorList>
    </citation>
    <scope>NUCLEOTIDE SEQUENCE</scope>
</reference>
<dbReference type="GO" id="GO:0005524">
    <property type="term" value="F:ATP binding"/>
    <property type="evidence" value="ECO:0007669"/>
    <property type="project" value="UniProtKB-UniRule"/>
</dbReference>
<evidence type="ECO:0000259" key="7">
    <source>
        <dbReference type="PROSITE" id="PS50067"/>
    </source>
</evidence>
<dbReference type="PROSITE" id="PS50067">
    <property type="entry name" value="KINESIN_MOTOR_2"/>
    <property type="match status" value="1"/>
</dbReference>
<name>A0A813E141_POLGL</name>
<dbReference type="FunFam" id="3.40.850.10:FF:000113">
    <property type="entry name" value="Kinesin-like protein"/>
    <property type="match status" value="1"/>
</dbReference>
<dbReference type="GO" id="GO:0007018">
    <property type="term" value="P:microtubule-based movement"/>
    <property type="evidence" value="ECO:0007669"/>
    <property type="project" value="InterPro"/>
</dbReference>
<dbReference type="EMBL" id="CAJNNV010005645">
    <property type="protein sequence ID" value="CAE8592400.1"/>
    <property type="molecule type" value="Genomic_DNA"/>
</dbReference>
<feature type="compositionally biased region" description="Acidic residues" evidence="6">
    <location>
        <begin position="495"/>
        <end position="516"/>
    </location>
</feature>
<feature type="region of interest" description="Disordered" evidence="6">
    <location>
        <begin position="477"/>
        <end position="516"/>
    </location>
</feature>
<evidence type="ECO:0000313" key="8">
    <source>
        <dbReference type="EMBL" id="CAE8592400.1"/>
    </source>
</evidence>
<dbReference type="SMART" id="SM00129">
    <property type="entry name" value="KISc"/>
    <property type="match status" value="1"/>
</dbReference>
<organism evidence="8 9">
    <name type="scientific">Polarella glacialis</name>
    <name type="common">Dinoflagellate</name>
    <dbReference type="NCBI Taxonomy" id="89957"/>
    <lineage>
        <taxon>Eukaryota</taxon>
        <taxon>Sar</taxon>
        <taxon>Alveolata</taxon>
        <taxon>Dinophyceae</taxon>
        <taxon>Suessiales</taxon>
        <taxon>Suessiaceae</taxon>
        <taxon>Polarella</taxon>
    </lineage>
</organism>
<keyword evidence="9" id="KW-1185">Reference proteome</keyword>
<keyword evidence="4" id="KW-0493">Microtubule</keyword>
<accession>A0A813E141</accession>
<feature type="domain" description="Kinesin motor" evidence="7">
    <location>
        <begin position="126"/>
        <end position="450"/>
    </location>
</feature>
<feature type="coiled-coil region" evidence="5">
    <location>
        <begin position="15"/>
        <end position="45"/>
    </location>
</feature>
<dbReference type="OrthoDB" id="3176171at2759"/>
<evidence type="ECO:0000256" key="4">
    <source>
        <dbReference type="RuleBase" id="RU000394"/>
    </source>
</evidence>
<dbReference type="InterPro" id="IPR036961">
    <property type="entry name" value="Kinesin_motor_dom_sf"/>
</dbReference>
<keyword evidence="1 3" id="KW-0547">Nucleotide-binding</keyword>
<dbReference type="PANTHER" id="PTHR47972:SF16">
    <property type="entry name" value="KINESIN-LIKE PROTEIN"/>
    <property type="match status" value="1"/>
</dbReference>
<dbReference type="Proteomes" id="UP000654075">
    <property type="component" value="Unassembled WGS sequence"/>
</dbReference>
<gene>
    <name evidence="8" type="ORF">PGLA1383_LOCUS11055</name>
</gene>
<dbReference type="Pfam" id="PF00225">
    <property type="entry name" value="Kinesin"/>
    <property type="match status" value="1"/>
</dbReference>
<dbReference type="InterPro" id="IPR019821">
    <property type="entry name" value="Kinesin_motor_CS"/>
</dbReference>
<dbReference type="GO" id="GO:0008017">
    <property type="term" value="F:microtubule binding"/>
    <property type="evidence" value="ECO:0007669"/>
    <property type="project" value="InterPro"/>
</dbReference>
<keyword evidence="2 3" id="KW-0067">ATP-binding</keyword>